<keyword evidence="5" id="KW-0349">Heme</keyword>
<keyword evidence="8" id="KW-0249">Electron transport</keyword>
<evidence type="ECO:0000313" key="14">
    <source>
        <dbReference type="Proteomes" id="UP000239867"/>
    </source>
</evidence>
<evidence type="ECO:0000256" key="6">
    <source>
        <dbReference type="ARBA" id="ARBA00022692"/>
    </source>
</evidence>
<evidence type="ECO:0000256" key="4">
    <source>
        <dbReference type="ARBA" id="ARBA00022475"/>
    </source>
</evidence>
<comment type="similarity">
    <text evidence="2">Belongs to the NapC/NirT/NrfH family.</text>
</comment>
<sequence>MPWIAMCSVAVALLVFLNLMRETKMLTLLSHESEACIVCHPMNTLYATWQHSSHRNGTVCIDCHLPNDGFVNKWMAKARDGMRHSTAMTLRNYGMNLHVTDDAAGRIQANCIRCHESAVSQMLDNSALYAKQRDDTVQTGRRCWECHRSVPHGRMRNLAATQNNFLEQDIK</sequence>
<dbReference type="SUPFAM" id="SSF48695">
    <property type="entry name" value="Multiheme cytochromes"/>
    <property type="match status" value="1"/>
</dbReference>
<dbReference type="GO" id="GO:0046872">
    <property type="term" value="F:metal ion binding"/>
    <property type="evidence" value="ECO:0007669"/>
    <property type="project" value="UniProtKB-KW"/>
</dbReference>
<keyword evidence="6" id="KW-0812">Transmembrane</keyword>
<dbReference type="InterPro" id="IPR036280">
    <property type="entry name" value="Multihaem_cyt_sf"/>
</dbReference>
<reference evidence="13 14" key="1">
    <citation type="journal article" date="2018" name="MBio">
        <title>Insights into the evolution of host association through the isolation and characterization of a novel human periodontal pathobiont, Desulfobulbus oralis.</title>
        <authorList>
            <person name="Cross K.L."/>
            <person name="Chirania P."/>
            <person name="Xiong W."/>
            <person name="Beall C.J."/>
            <person name="Elkins J.G."/>
            <person name="Giannone R.J."/>
            <person name="Griffen A.L."/>
            <person name="Guss A.M."/>
            <person name="Hettich R.L."/>
            <person name="Joshi S.S."/>
            <person name="Mokrzan E.M."/>
            <person name="Martin R.K."/>
            <person name="Zhulin I.B."/>
            <person name="Leys E.J."/>
            <person name="Podar M."/>
        </authorList>
    </citation>
    <scope>NUCLEOTIDE SEQUENCE [LARGE SCALE GENOMIC DNA]</scope>
    <source>
        <strain evidence="13 14">ORNL</strain>
    </source>
</reference>
<dbReference type="GO" id="GO:0009055">
    <property type="term" value="F:electron transfer activity"/>
    <property type="evidence" value="ECO:0007669"/>
    <property type="project" value="TreeGrafter"/>
</dbReference>
<proteinExistence type="inferred from homology"/>
<keyword evidence="9" id="KW-1133">Transmembrane helix</keyword>
<evidence type="ECO:0000256" key="9">
    <source>
        <dbReference type="ARBA" id="ARBA00022989"/>
    </source>
</evidence>
<dbReference type="InterPro" id="IPR017571">
    <property type="entry name" value="NrfH"/>
</dbReference>
<dbReference type="InterPro" id="IPR005126">
    <property type="entry name" value="NapC/NirT_cyt_c_N"/>
</dbReference>
<dbReference type="InterPro" id="IPR051174">
    <property type="entry name" value="Cytochrome_c-type_ET"/>
</dbReference>
<accession>A0A2L1GRB3</accession>
<evidence type="ECO:0000256" key="7">
    <source>
        <dbReference type="ARBA" id="ARBA00022723"/>
    </source>
</evidence>
<evidence type="ECO:0000256" key="11">
    <source>
        <dbReference type="ARBA" id="ARBA00023136"/>
    </source>
</evidence>
<dbReference type="GO" id="GO:0005886">
    <property type="term" value="C:plasma membrane"/>
    <property type="evidence" value="ECO:0007669"/>
    <property type="project" value="UniProtKB-SubCell"/>
</dbReference>
<dbReference type="KEGG" id="deo:CAY53_02710"/>
<evidence type="ECO:0000256" key="2">
    <source>
        <dbReference type="ARBA" id="ARBA00007395"/>
    </source>
</evidence>
<gene>
    <name evidence="13" type="ORF">CAY53_02710</name>
</gene>
<name>A0A2L1GRB3_9BACT</name>
<evidence type="ECO:0000256" key="8">
    <source>
        <dbReference type="ARBA" id="ARBA00022982"/>
    </source>
</evidence>
<keyword evidence="10" id="KW-0408">Iron</keyword>
<dbReference type="InterPro" id="IPR038266">
    <property type="entry name" value="NapC/NirT_cytc_sf"/>
</dbReference>
<dbReference type="GO" id="GO:0009061">
    <property type="term" value="P:anaerobic respiration"/>
    <property type="evidence" value="ECO:0007669"/>
    <property type="project" value="TreeGrafter"/>
</dbReference>
<dbReference type="Pfam" id="PF03264">
    <property type="entry name" value="Cytochrom_NNT"/>
    <property type="match status" value="1"/>
</dbReference>
<keyword evidence="7" id="KW-0479">Metal-binding</keyword>
<keyword evidence="14" id="KW-1185">Reference proteome</keyword>
<feature type="domain" description="NapC/NirT cytochrome c N-terminal" evidence="12">
    <location>
        <begin position="9"/>
        <end position="153"/>
    </location>
</feature>
<dbReference type="OrthoDB" id="9782159at2"/>
<keyword evidence="11" id="KW-0472">Membrane</keyword>
<dbReference type="GO" id="GO:0022900">
    <property type="term" value="P:electron transport chain"/>
    <property type="evidence" value="ECO:0007669"/>
    <property type="project" value="InterPro"/>
</dbReference>
<dbReference type="Proteomes" id="UP000239867">
    <property type="component" value="Chromosome"/>
</dbReference>
<protein>
    <submittedName>
        <fullName evidence="13">Cytochrome c nitrite reductase small subunit</fullName>
    </submittedName>
</protein>
<evidence type="ECO:0000256" key="5">
    <source>
        <dbReference type="ARBA" id="ARBA00022617"/>
    </source>
</evidence>
<evidence type="ECO:0000313" key="13">
    <source>
        <dbReference type="EMBL" id="AVD72202.1"/>
    </source>
</evidence>
<comment type="subcellular location">
    <subcellularLocation>
        <location evidence="1">Cell membrane</location>
    </subcellularLocation>
</comment>
<dbReference type="AlphaFoldDB" id="A0A2L1GRB3"/>
<dbReference type="NCBIfam" id="TIGR03153">
    <property type="entry name" value="cytochr_NrfH"/>
    <property type="match status" value="1"/>
</dbReference>
<dbReference type="PANTHER" id="PTHR30333">
    <property type="entry name" value="CYTOCHROME C-TYPE PROTEIN"/>
    <property type="match status" value="1"/>
</dbReference>
<keyword evidence="4" id="KW-1003">Cell membrane</keyword>
<dbReference type="Gene3D" id="1.10.3820.10">
    <property type="entry name" value="Di-heme elbow motif domain"/>
    <property type="match status" value="1"/>
</dbReference>
<evidence type="ECO:0000259" key="12">
    <source>
        <dbReference type="Pfam" id="PF03264"/>
    </source>
</evidence>
<dbReference type="PANTHER" id="PTHR30333:SF1">
    <property type="entry name" value="CYTOCHROME C-TYPE PROTEIN NAPC"/>
    <property type="match status" value="1"/>
</dbReference>
<dbReference type="EMBL" id="CP021255">
    <property type="protein sequence ID" value="AVD72202.1"/>
    <property type="molecule type" value="Genomic_DNA"/>
</dbReference>
<evidence type="ECO:0000256" key="10">
    <source>
        <dbReference type="ARBA" id="ARBA00023004"/>
    </source>
</evidence>
<organism evidence="13 14">
    <name type="scientific">Desulfobulbus oralis</name>
    <dbReference type="NCBI Taxonomy" id="1986146"/>
    <lineage>
        <taxon>Bacteria</taxon>
        <taxon>Pseudomonadati</taxon>
        <taxon>Thermodesulfobacteriota</taxon>
        <taxon>Desulfobulbia</taxon>
        <taxon>Desulfobulbales</taxon>
        <taxon>Desulfobulbaceae</taxon>
        <taxon>Desulfobulbus</taxon>
    </lineage>
</organism>
<evidence type="ECO:0000256" key="3">
    <source>
        <dbReference type="ARBA" id="ARBA00022448"/>
    </source>
</evidence>
<keyword evidence="3" id="KW-0813">Transport</keyword>
<evidence type="ECO:0000256" key="1">
    <source>
        <dbReference type="ARBA" id="ARBA00004236"/>
    </source>
</evidence>